<dbReference type="Pfam" id="PF01048">
    <property type="entry name" value="PNP_UDP_1"/>
    <property type="match status" value="1"/>
</dbReference>
<dbReference type="VEuPathDB" id="FungiDB:P170DRAFT_506361"/>
<dbReference type="SUPFAM" id="SSF48403">
    <property type="entry name" value="Ankyrin repeat"/>
    <property type="match status" value="1"/>
</dbReference>
<feature type="domain" description="Nucleoside phosphorylase" evidence="3">
    <location>
        <begin position="13"/>
        <end position="305"/>
    </location>
</feature>
<name>A0A2I2GSK1_9EURO</name>
<reference evidence="5 6" key="1">
    <citation type="submission" date="2016-12" db="EMBL/GenBank/DDBJ databases">
        <title>The genomes of Aspergillus section Nigri reveals drivers in fungal speciation.</title>
        <authorList>
            <consortium name="DOE Joint Genome Institute"/>
            <person name="Vesth T.C."/>
            <person name="Nybo J."/>
            <person name="Theobald S."/>
            <person name="Brandl J."/>
            <person name="Frisvad J.C."/>
            <person name="Nielsen K.F."/>
            <person name="Lyhne E.K."/>
            <person name="Kogle M.E."/>
            <person name="Kuo A."/>
            <person name="Riley R."/>
            <person name="Clum A."/>
            <person name="Nolan M."/>
            <person name="Lipzen A."/>
            <person name="Salamov A."/>
            <person name="Henrissat B."/>
            <person name="Wiebenga A."/>
            <person name="De Vries R.P."/>
            <person name="Grigoriev I.V."/>
            <person name="Mortensen U.H."/>
            <person name="Andersen M.R."/>
            <person name="Baker S.E."/>
        </authorList>
    </citation>
    <scope>NUCLEOTIDE SEQUENCE [LARGE SCALE GENOMIC DNA]</scope>
    <source>
        <strain evidence="5 6">IBT 23096</strain>
    </source>
</reference>
<dbReference type="GeneID" id="36562094"/>
<dbReference type="GO" id="GO:0009116">
    <property type="term" value="P:nucleoside metabolic process"/>
    <property type="evidence" value="ECO:0007669"/>
    <property type="project" value="InterPro"/>
</dbReference>
<keyword evidence="6" id="KW-1185">Reference proteome</keyword>
<dbReference type="Proteomes" id="UP000234275">
    <property type="component" value="Unassembled WGS sequence"/>
</dbReference>
<dbReference type="InterPro" id="IPR002110">
    <property type="entry name" value="Ankyrin_rpt"/>
</dbReference>
<dbReference type="OrthoDB" id="194358at2759"/>
<dbReference type="InterPro" id="IPR000845">
    <property type="entry name" value="Nucleoside_phosphorylase_d"/>
</dbReference>
<dbReference type="InterPro" id="IPR035994">
    <property type="entry name" value="Nucleoside_phosphorylase_sf"/>
</dbReference>
<dbReference type="Pfam" id="PF12796">
    <property type="entry name" value="Ank_2"/>
    <property type="match status" value="2"/>
</dbReference>
<evidence type="ECO:0000259" key="3">
    <source>
        <dbReference type="Pfam" id="PF01048"/>
    </source>
</evidence>
<dbReference type="RefSeq" id="XP_024711155.1">
    <property type="nucleotide sequence ID" value="XM_024854388.1"/>
</dbReference>
<proteinExistence type="predicted"/>
<evidence type="ECO:0000313" key="6">
    <source>
        <dbReference type="Proteomes" id="UP000234275"/>
    </source>
</evidence>
<evidence type="ECO:0000259" key="4">
    <source>
        <dbReference type="Pfam" id="PF24883"/>
    </source>
</evidence>
<evidence type="ECO:0000256" key="2">
    <source>
        <dbReference type="PROSITE-ProRule" id="PRU00023"/>
    </source>
</evidence>
<dbReference type="SUPFAM" id="SSF52540">
    <property type="entry name" value="P-loop containing nucleoside triphosphate hydrolases"/>
    <property type="match status" value="1"/>
</dbReference>
<dbReference type="Gene3D" id="3.40.50.300">
    <property type="entry name" value="P-loop containing nucleotide triphosphate hydrolases"/>
    <property type="match status" value="1"/>
</dbReference>
<keyword evidence="1" id="KW-0677">Repeat</keyword>
<accession>A0A2I2GSK1</accession>
<dbReference type="SUPFAM" id="SSF53167">
    <property type="entry name" value="Purine and uridine phosphorylases"/>
    <property type="match status" value="1"/>
</dbReference>
<sequence>MPIPPPLSREDFKITIICALTLEAKAVVQLFDAIYDENLDQYQKAPGDNNTYTLGSIGKYHVVLVYMPGPGRGYASSVATNVKRSYACLELALVVGVCGGVPYTKSQTFERQDVLLGDVVVSKGVVQYDLGRLHPTEFVRKNTALANLPRPRPEILSFLKKLEVGYERLISRLATYLANVQKKFPSGYPGAEKDRLFSPEYKHQATNCKCAEYTHYDDGIVARQGDHARHDQGAVVHFGLVASGDTVMMSAHDRDRISEVEDIIGFEMEGAGVWENLPCIVIKGVSDYADSHKTKEWQHFAAASAAACTRAILDETPVYLQNQSTGISNNLSQSMPVAPSRKRPAAEISESSYEDDFYIESLTFPQAQFRLEEISSAHEKTCEWIVGRPEYLSWMSEESLPNHGGFFWIRGKPGAGKSTIMKYLLLNAKKELLDTVILSFFFHAQGTLLERSVMGMYRSLSHQLLNSRVPSDARNAFLNVAKRLELQDGNLIWTKRDVKNLLSLTIKSLQGRRILFLIDAVDECDQREVEDMTTFFQELGKSAVEHKVYLRICLASRHYPHITLDKGIEAIVEDQQEHQDDLRKYVETKLKGGRSSLIRGIRNEICERADGVFLWVMLVVRSLNEAFDRGNISALRKRLDEIPAGLDNLFTDILTRDQKDMHVLIFSLQLILFGRRSLTREELYFAVLFEKTNAIEDYIDPELHSTTVMDRLVLDVTKGLAENAKQSGRAKPPRVRFIHESVRDFLLRRNGLAIIQSQRNDSTSFIGLSHDHLKQFCFDYISGILSGREFLLSRYTPQSIQEAFPFLDYAIRNVLEHSDLAQAEEIPQKEFLSAYSNRFNDFKRVYNVVEKYATRQYKDDWSLLYVMAHCDLSYLIQVQLGESHAWHLGGQYLCPMGVAFRNGNMTSVRALLGLQPDSQPQSLNVAIEPEMVSRMTQFFVELDGQKKQSKSKVKNSQRLLSYAFEGKCVSILRLLLFTNLFDFNDTLKNGRRTPLSWLSWSILNHEPGLVEFLVSEAKVNIQADINKADSIKKPLLRAAFRSDYETSKPPGMTRSGWREADRRILDTLLRQDSLDLKYQDENGMNAVHWAALANDESSLERLIKRGFDYEHCDSTGRDPLSHAVEHGHVNIVKALLEIEGIEVDRRDQSGRTPLIWAVAGDAGHPIERTMSVIEELFRTNRVDFNAQDRDLNSALASAVRRVNPWGVEVLLNFESVDVNSRDLYGRTPLIAAIISRTNTAIIKNLLGCDRVDVDAQDTDGRTALSWAIGPLNFPCTMKGYISTSSEDWVSNVQAKHIEVAKLLLASRTPDTGLADVWGHPPTWWEQAYKIVLTELGSARLQEKLRARPSLQSLLEDSHSPPGGDALVQYMELETIKSEMQRFLDGKDILKSRVQFDLRYQNVKFGTDSVLEGTDIKINISHDLD</sequence>
<dbReference type="PANTHER" id="PTHR46082">
    <property type="entry name" value="ATP/GTP-BINDING PROTEIN-RELATED"/>
    <property type="match status" value="1"/>
</dbReference>
<dbReference type="InterPro" id="IPR027417">
    <property type="entry name" value="P-loop_NTPase"/>
</dbReference>
<dbReference type="PROSITE" id="PS50297">
    <property type="entry name" value="ANK_REP_REGION"/>
    <property type="match status" value="1"/>
</dbReference>
<dbReference type="Gene3D" id="3.40.50.1580">
    <property type="entry name" value="Nucleoside phosphorylase domain"/>
    <property type="match status" value="1"/>
</dbReference>
<organism evidence="5 6">
    <name type="scientific">Aspergillus steynii IBT 23096</name>
    <dbReference type="NCBI Taxonomy" id="1392250"/>
    <lineage>
        <taxon>Eukaryota</taxon>
        <taxon>Fungi</taxon>
        <taxon>Dikarya</taxon>
        <taxon>Ascomycota</taxon>
        <taxon>Pezizomycotina</taxon>
        <taxon>Eurotiomycetes</taxon>
        <taxon>Eurotiomycetidae</taxon>
        <taxon>Eurotiales</taxon>
        <taxon>Aspergillaceae</taxon>
        <taxon>Aspergillus</taxon>
        <taxon>Aspergillus subgen. Circumdati</taxon>
    </lineage>
</organism>
<dbReference type="InterPro" id="IPR053137">
    <property type="entry name" value="NLR-like"/>
</dbReference>
<dbReference type="GO" id="GO:0003824">
    <property type="term" value="F:catalytic activity"/>
    <property type="evidence" value="ECO:0007669"/>
    <property type="project" value="InterPro"/>
</dbReference>
<dbReference type="Gene3D" id="1.25.40.20">
    <property type="entry name" value="Ankyrin repeat-containing domain"/>
    <property type="match status" value="2"/>
</dbReference>
<dbReference type="EMBL" id="MSFO01000001">
    <property type="protein sequence ID" value="PLB55853.1"/>
    <property type="molecule type" value="Genomic_DNA"/>
</dbReference>
<evidence type="ECO:0000256" key="1">
    <source>
        <dbReference type="ARBA" id="ARBA00022737"/>
    </source>
</evidence>
<feature type="domain" description="Nephrocystin 3-like N-terminal" evidence="4">
    <location>
        <begin position="381"/>
        <end position="557"/>
    </location>
</feature>
<dbReference type="InterPro" id="IPR036770">
    <property type="entry name" value="Ankyrin_rpt-contain_sf"/>
</dbReference>
<dbReference type="STRING" id="1392250.A0A2I2GSK1"/>
<feature type="repeat" description="ANK" evidence="2">
    <location>
        <begin position="1082"/>
        <end position="1114"/>
    </location>
</feature>
<dbReference type="InterPro" id="IPR056884">
    <property type="entry name" value="NPHP3-like_N"/>
</dbReference>
<dbReference type="Pfam" id="PF24883">
    <property type="entry name" value="NPHP3_N"/>
    <property type="match status" value="1"/>
</dbReference>
<keyword evidence="2" id="KW-0040">ANK repeat</keyword>
<evidence type="ECO:0000313" key="5">
    <source>
        <dbReference type="EMBL" id="PLB55853.1"/>
    </source>
</evidence>
<dbReference type="PANTHER" id="PTHR46082:SF6">
    <property type="entry name" value="AAA+ ATPASE DOMAIN-CONTAINING PROTEIN-RELATED"/>
    <property type="match status" value="1"/>
</dbReference>
<gene>
    <name evidence="5" type="ORF">P170DRAFT_506361</name>
</gene>
<protein>
    <submittedName>
        <fullName evidence="5">Uncharacterized protein</fullName>
    </submittedName>
</protein>
<dbReference type="PROSITE" id="PS50088">
    <property type="entry name" value="ANK_REPEAT"/>
    <property type="match status" value="2"/>
</dbReference>
<dbReference type="SMART" id="SM00248">
    <property type="entry name" value="ANK"/>
    <property type="match status" value="6"/>
</dbReference>
<comment type="caution">
    <text evidence="5">The sequence shown here is derived from an EMBL/GenBank/DDBJ whole genome shotgun (WGS) entry which is preliminary data.</text>
</comment>
<feature type="repeat" description="ANK" evidence="2">
    <location>
        <begin position="1115"/>
        <end position="1148"/>
    </location>
</feature>